<dbReference type="Proteomes" id="UP000238304">
    <property type="component" value="Chromosome"/>
</dbReference>
<name>A0ABM6TAX2_9BACE</name>
<keyword evidence="1" id="KW-0812">Transmembrane</keyword>
<feature type="transmembrane region" description="Helical" evidence="1">
    <location>
        <begin position="204"/>
        <end position="223"/>
    </location>
</feature>
<organism evidence="2 3">
    <name type="scientific">Bacteroides zoogleoformans</name>
    <dbReference type="NCBI Taxonomy" id="28119"/>
    <lineage>
        <taxon>Bacteria</taxon>
        <taxon>Pseudomonadati</taxon>
        <taxon>Bacteroidota</taxon>
        <taxon>Bacteroidia</taxon>
        <taxon>Bacteroidales</taxon>
        <taxon>Bacteroidaceae</taxon>
        <taxon>Bacteroides</taxon>
    </lineage>
</organism>
<keyword evidence="3" id="KW-1185">Reference proteome</keyword>
<feature type="transmembrane region" description="Helical" evidence="1">
    <location>
        <begin position="28"/>
        <end position="48"/>
    </location>
</feature>
<dbReference type="RefSeq" id="WP_106043228.1">
    <property type="nucleotide sequence ID" value="NZ_CALHZC010000004.1"/>
</dbReference>
<evidence type="ECO:0000313" key="3">
    <source>
        <dbReference type="Proteomes" id="UP000238304"/>
    </source>
</evidence>
<evidence type="ECO:0000256" key="1">
    <source>
        <dbReference type="SAM" id="Phobius"/>
    </source>
</evidence>
<feature type="transmembrane region" description="Helical" evidence="1">
    <location>
        <begin position="68"/>
        <end position="87"/>
    </location>
</feature>
<reference evidence="2 3" key="1">
    <citation type="submission" date="2018-02" db="EMBL/GenBank/DDBJ databases">
        <authorList>
            <person name="Holder M.E."/>
            <person name="Ajami N.J."/>
            <person name="Petrosino J.F."/>
        </authorList>
    </citation>
    <scope>NUCLEOTIDE SEQUENCE [LARGE SCALE GENOMIC DNA]</scope>
    <source>
        <strain evidence="2 3">ATCC 33285</strain>
    </source>
</reference>
<proteinExistence type="predicted"/>
<keyword evidence="1" id="KW-0472">Membrane</keyword>
<feature type="transmembrane region" description="Helical" evidence="1">
    <location>
        <begin position="174"/>
        <end position="192"/>
    </location>
</feature>
<gene>
    <name evidence="2" type="ORF">C4H11_07680</name>
</gene>
<protein>
    <recommendedName>
        <fullName evidence="4">Transmembrane protein</fullName>
    </recommendedName>
</protein>
<evidence type="ECO:0008006" key="4">
    <source>
        <dbReference type="Google" id="ProtNLM"/>
    </source>
</evidence>
<feature type="transmembrane region" description="Helical" evidence="1">
    <location>
        <begin position="243"/>
        <end position="263"/>
    </location>
</feature>
<keyword evidence="1" id="KW-1133">Transmembrane helix</keyword>
<dbReference type="EMBL" id="CP027231">
    <property type="protein sequence ID" value="AVM54020.1"/>
    <property type="molecule type" value="Genomic_DNA"/>
</dbReference>
<accession>A0ABM6TAX2</accession>
<feature type="transmembrane region" description="Helical" evidence="1">
    <location>
        <begin position="110"/>
        <end position="129"/>
    </location>
</feature>
<sequence>MIRDTFFSMPRFVSLCRKEMVENWRANVLRMVLMYGITAIIFIWNGYLEYTDCNWEGMAEDPAWTFDIVTFIWSIVLMGCLSASFIMERMKTKTGRTATLMTPATMFEKFFSRWLVFTFGFLITFLLSYKLADWTRVLYFTAKYPEVSQIASVPLSTYLVGPAEHWTAFKDCNLFVWGISFYFLLQSCFVLGSSIWPKNAFLKTFAAGVVIVIVYLLIGTGLAKAFFPDNYVSDNFLTEDQVSFWGTILCSLAALFNWVLAYFRFKESEIINRW</sequence>
<evidence type="ECO:0000313" key="2">
    <source>
        <dbReference type="EMBL" id="AVM54020.1"/>
    </source>
</evidence>